<keyword evidence="5 16" id="KW-0597">Phosphoprotein</keyword>
<dbReference type="PRINTS" id="PR00344">
    <property type="entry name" value="BCTRLSENSOR"/>
</dbReference>
<evidence type="ECO:0000256" key="5">
    <source>
        <dbReference type="ARBA" id="ARBA00022553"/>
    </source>
</evidence>
<dbReference type="GO" id="GO:0005524">
    <property type="term" value="F:ATP binding"/>
    <property type="evidence" value="ECO:0007669"/>
    <property type="project" value="UniProtKB-KW"/>
</dbReference>
<dbReference type="PANTHER" id="PTHR45339:SF1">
    <property type="entry name" value="HYBRID SIGNAL TRANSDUCTION HISTIDINE KINASE J"/>
    <property type="match status" value="1"/>
</dbReference>
<accession>A0A346NMZ2</accession>
<dbReference type="SMART" id="SM00448">
    <property type="entry name" value="REC"/>
    <property type="match status" value="1"/>
</dbReference>
<dbReference type="Gene3D" id="3.40.50.2300">
    <property type="match status" value="1"/>
</dbReference>
<name>A0A346NMZ2_9ALTE</name>
<evidence type="ECO:0000259" key="21">
    <source>
        <dbReference type="PROSITE" id="PS50113"/>
    </source>
</evidence>
<dbReference type="InterPro" id="IPR036641">
    <property type="entry name" value="HPT_dom_sf"/>
</dbReference>
<feature type="domain" description="PAS" evidence="20">
    <location>
        <begin position="269"/>
        <end position="343"/>
    </location>
</feature>
<proteinExistence type="predicted"/>
<dbReference type="SMART" id="SM00387">
    <property type="entry name" value="HATPase_c"/>
    <property type="match status" value="1"/>
</dbReference>
<dbReference type="OrthoDB" id="9808408at2"/>
<evidence type="ECO:0000259" key="19">
    <source>
        <dbReference type="PROSITE" id="PS50110"/>
    </source>
</evidence>
<evidence type="ECO:0000256" key="11">
    <source>
        <dbReference type="ARBA" id="ARBA00022989"/>
    </source>
</evidence>
<feature type="transmembrane region" description="Helical" evidence="17">
    <location>
        <begin position="67"/>
        <end position="91"/>
    </location>
</feature>
<dbReference type="InterPro" id="IPR011006">
    <property type="entry name" value="CheY-like_superfamily"/>
</dbReference>
<evidence type="ECO:0000256" key="10">
    <source>
        <dbReference type="ARBA" id="ARBA00022840"/>
    </source>
</evidence>
<feature type="modified residue" description="4-aspartylphosphate" evidence="16">
    <location>
        <position position="847"/>
    </location>
</feature>
<dbReference type="FunFam" id="3.30.565.10:FF:000010">
    <property type="entry name" value="Sensor histidine kinase RcsC"/>
    <property type="match status" value="1"/>
</dbReference>
<comment type="subunit">
    <text evidence="14">At low DSF concentrations, interacts with RpfF.</text>
</comment>
<dbReference type="InterPro" id="IPR001610">
    <property type="entry name" value="PAC"/>
</dbReference>
<dbReference type="InterPro" id="IPR013655">
    <property type="entry name" value="PAS_fold_3"/>
</dbReference>
<dbReference type="InterPro" id="IPR001789">
    <property type="entry name" value="Sig_transdc_resp-reg_receiver"/>
</dbReference>
<keyword evidence="4" id="KW-1003">Cell membrane</keyword>
<evidence type="ECO:0000256" key="15">
    <source>
        <dbReference type="ARBA" id="ARBA00068150"/>
    </source>
</evidence>
<evidence type="ECO:0000259" key="20">
    <source>
        <dbReference type="PROSITE" id="PS50112"/>
    </source>
</evidence>
<dbReference type="CDD" id="cd00130">
    <property type="entry name" value="PAS"/>
    <property type="match status" value="1"/>
</dbReference>
<dbReference type="InterPro" id="IPR036890">
    <property type="entry name" value="HATPase_C_sf"/>
</dbReference>
<dbReference type="SUPFAM" id="SSF55874">
    <property type="entry name" value="ATPase domain of HSP90 chaperone/DNA topoisomerase II/histidine kinase"/>
    <property type="match status" value="1"/>
</dbReference>
<evidence type="ECO:0000256" key="8">
    <source>
        <dbReference type="ARBA" id="ARBA00022741"/>
    </source>
</evidence>
<dbReference type="InterPro" id="IPR000700">
    <property type="entry name" value="PAS-assoc_C"/>
</dbReference>
<evidence type="ECO:0000256" key="16">
    <source>
        <dbReference type="PROSITE-ProRule" id="PRU00169"/>
    </source>
</evidence>
<dbReference type="CDD" id="cd00082">
    <property type="entry name" value="HisKA"/>
    <property type="match status" value="1"/>
</dbReference>
<dbReference type="Gene3D" id="3.30.565.10">
    <property type="entry name" value="Histidine kinase-like ATPase, C-terminal domain"/>
    <property type="match status" value="1"/>
</dbReference>
<dbReference type="CDD" id="cd17546">
    <property type="entry name" value="REC_hyHK_CKI1_RcsC-like"/>
    <property type="match status" value="1"/>
</dbReference>
<dbReference type="Gene3D" id="3.30.450.20">
    <property type="entry name" value="PAS domain"/>
    <property type="match status" value="1"/>
</dbReference>
<dbReference type="SUPFAM" id="SSF55785">
    <property type="entry name" value="PYP-like sensor domain (PAS domain)"/>
    <property type="match status" value="1"/>
</dbReference>
<dbReference type="PROSITE" id="PS50109">
    <property type="entry name" value="HIS_KIN"/>
    <property type="match status" value="1"/>
</dbReference>
<gene>
    <name evidence="22" type="ORF">D0Y50_11355</name>
</gene>
<dbReference type="GO" id="GO:0005886">
    <property type="term" value="C:plasma membrane"/>
    <property type="evidence" value="ECO:0007669"/>
    <property type="project" value="UniProtKB-SubCell"/>
</dbReference>
<dbReference type="Pfam" id="PF00512">
    <property type="entry name" value="HisKA"/>
    <property type="match status" value="1"/>
</dbReference>
<dbReference type="Pfam" id="PF00072">
    <property type="entry name" value="Response_reg"/>
    <property type="match status" value="1"/>
</dbReference>
<sequence>MSAPVVLTELIIAFTYFCIPFVFKFLWGPQRTLHHKWLFPVFVFVMLVSGLERLNRVIQIVADTGSLTRVVAFSGLLFVLIASLFKLYTLYRCKPVTAQCSASNSALAKNNANSAAISSALAKNNANSAAISSAPEAGDHSHLLSAPTVNSLGLNALPLWVLEFNPTGFITLWQSDAASRLCANAKVTTPPTMPFFSQYPELVARARHCAFTPAAHEVCELSPGRVENNPATIADQHALLYHLGSQRVAVLLNRRAEQPEPGLAATTDSDVFLKQAFNASIAGVFVFDSQAMSPSFVNARFSHITGYAENLVHHFGPLALLHKVHPEDRKRVTSHLRHLFTRHYAAKDAGAVSSPLQFRFYHASGKWVWLMAQYSVLALPANSTVQRFMGSFLDISPLRKLQDNLVKTRDEAQQANQAKSEFLANMSHEIRTPMNAVLALTDLVLDMELGTKQREYLNKVQASSHSLLCILNDILDYSKLEAGKLDVSRETFDVSQVLSEVVQLYTASAINKGLVLRCEFDKQSPRWIISDPMRLKQILTNLIGNAVKFTECGSINVRVSARTVGQTQQIEFHVIDTGIGIVEAKMSALFEAFSQADNSISRRFGGSGLGLSISAKLAALLGGKLSGTSVPDKGSHFVLSMPAHIPPSWPSGLTDKNLQICLIAPTGAMPTITGYSDRIGCKVINALPLHDFATHQLPACDVLIMDISALDPTALKATVARLLASSAVADIRYGCVFIGAAENNQLQTSDVILNLPSVWVFAPFLPSDLERAIVSLIDKGKPRPADKRLNSLYFPACTALVVEDNETNQYVAEQLLGSIGFTVILAGSGAEALQQVAAHPVDVILMDLQMPEMDGYSTTVALRKQPELADIPIIAMSAAVLEQDRQRVIDVGMDAHIPKPVDRKVLLQTLLRSLKHKAIYKDKPFTTVPVLGQADKTLHKQLRQLLPGFDIAAVMRRMGGSVTGYRQLIAHFIEEYDLPSQPYYGLDPRSADIHTLLHSLKGLAMTIGASRLGQMAAEAERQAAKGHAISVIPIAEELSQVVKTLKYCQAHLPPADDSRAMAPLTDLTELKARLKKRSYLRQSDIERYRPTLNERLGETKAREICRAIGQLDYTTAIDLLPD</sequence>
<keyword evidence="23" id="KW-1185">Reference proteome</keyword>
<evidence type="ECO:0000256" key="14">
    <source>
        <dbReference type="ARBA" id="ARBA00064003"/>
    </source>
</evidence>
<organism evidence="22 23">
    <name type="scientific">Salinimonas sediminis</name>
    <dbReference type="NCBI Taxonomy" id="2303538"/>
    <lineage>
        <taxon>Bacteria</taxon>
        <taxon>Pseudomonadati</taxon>
        <taxon>Pseudomonadota</taxon>
        <taxon>Gammaproteobacteria</taxon>
        <taxon>Alteromonadales</taxon>
        <taxon>Alteromonadaceae</taxon>
        <taxon>Alteromonas/Salinimonas group</taxon>
        <taxon>Salinimonas</taxon>
    </lineage>
</organism>
<evidence type="ECO:0000256" key="3">
    <source>
        <dbReference type="ARBA" id="ARBA00012438"/>
    </source>
</evidence>
<keyword evidence="13 17" id="KW-0472">Membrane</keyword>
<feature type="transmembrane region" description="Helical" evidence="17">
    <location>
        <begin position="7"/>
        <end position="25"/>
    </location>
</feature>
<feature type="domain" description="Histidine kinase" evidence="18">
    <location>
        <begin position="425"/>
        <end position="645"/>
    </location>
</feature>
<comment type="catalytic activity">
    <reaction evidence="1">
        <text>ATP + protein L-histidine = ADP + protein N-phospho-L-histidine.</text>
        <dbReference type="EC" id="2.7.13.3"/>
    </reaction>
</comment>
<dbReference type="Gene3D" id="1.20.120.160">
    <property type="entry name" value="HPT domain"/>
    <property type="match status" value="1"/>
</dbReference>
<evidence type="ECO:0000256" key="13">
    <source>
        <dbReference type="ARBA" id="ARBA00023136"/>
    </source>
</evidence>
<dbReference type="InterPro" id="IPR005467">
    <property type="entry name" value="His_kinase_dom"/>
</dbReference>
<dbReference type="Proteomes" id="UP000262073">
    <property type="component" value="Chromosome"/>
</dbReference>
<evidence type="ECO:0000259" key="18">
    <source>
        <dbReference type="PROSITE" id="PS50109"/>
    </source>
</evidence>
<keyword evidence="9" id="KW-0418">Kinase</keyword>
<feature type="domain" description="PAC" evidence="21">
    <location>
        <begin position="354"/>
        <end position="407"/>
    </location>
</feature>
<keyword evidence="12" id="KW-0902">Two-component regulatory system</keyword>
<dbReference type="Gene3D" id="1.10.287.130">
    <property type="match status" value="1"/>
</dbReference>
<dbReference type="AlphaFoldDB" id="A0A346NMZ2"/>
<dbReference type="FunFam" id="1.10.287.130:FF:000002">
    <property type="entry name" value="Two-component osmosensing histidine kinase"/>
    <property type="match status" value="1"/>
</dbReference>
<dbReference type="SMART" id="SM00388">
    <property type="entry name" value="HisKA"/>
    <property type="match status" value="1"/>
</dbReference>
<dbReference type="CDD" id="cd16922">
    <property type="entry name" value="HATPase_EvgS-ArcB-TorS-like"/>
    <property type="match status" value="1"/>
</dbReference>
<dbReference type="PANTHER" id="PTHR45339">
    <property type="entry name" value="HYBRID SIGNAL TRANSDUCTION HISTIDINE KINASE J"/>
    <property type="match status" value="1"/>
</dbReference>
<dbReference type="InterPro" id="IPR036097">
    <property type="entry name" value="HisK_dim/P_sf"/>
</dbReference>
<dbReference type="RefSeq" id="WP_117317038.1">
    <property type="nucleotide sequence ID" value="NZ_CP031769.1"/>
</dbReference>
<dbReference type="InterPro" id="IPR003661">
    <property type="entry name" value="HisK_dim/P_dom"/>
</dbReference>
<dbReference type="Pfam" id="PF08447">
    <property type="entry name" value="PAS_3"/>
    <property type="match status" value="1"/>
</dbReference>
<dbReference type="KEGG" id="salm:D0Y50_11355"/>
<evidence type="ECO:0000256" key="1">
    <source>
        <dbReference type="ARBA" id="ARBA00000085"/>
    </source>
</evidence>
<dbReference type="InterPro" id="IPR000014">
    <property type="entry name" value="PAS"/>
</dbReference>
<dbReference type="SUPFAM" id="SSF52172">
    <property type="entry name" value="CheY-like"/>
    <property type="match status" value="1"/>
</dbReference>
<evidence type="ECO:0000256" key="17">
    <source>
        <dbReference type="SAM" id="Phobius"/>
    </source>
</evidence>
<dbReference type="SUPFAM" id="SSF47226">
    <property type="entry name" value="Histidine-containing phosphotransfer domain, HPT domain"/>
    <property type="match status" value="1"/>
</dbReference>
<dbReference type="EMBL" id="CP031769">
    <property type="protein sequence ID" value="AXR06899.1"/>
    <property type="molecule type" value="Genomic_DNA"/>
</dbReference>
<protein>
    <recommendedName>
        <fullName evidence="15">Sensory/regulatory protein RpfC</fullName>
        <ecNumber evidence="3">2.7.13.3</ecNumber>
    </recommendedName>
</protein>
<evidence type="ECO:0000256" key="7">
    <source>
        <dbReference type="ARBA" id="ARBA00022692"/>
    </source>
</evidence>
<dbReference type="PROSITE" id="PS50112">
    <property type="entry name" value="PAS"/>
    <property type="match status" value="1"/>
</dbReference>
<evidence type="ECO:0000256" key="12">
    <source>
        <dbReference type="ARBA" id="ARBA00023012"/>
    </source>
</evidence>
<keyword evidence="11 17" id="KW-1133">Transmembrane helix</keyword>
<dbReference type="InterPro" id="IPR004358">
    <property type="entry name" value="Sig_transdc_His_kin-like_C"/>
</dbReference>
<dbReference type="EC" id="2.7.13.3" evidence="3"/>
<evidence type="ECO:0000256" key="2">
    <source>
        <dbReference type="ARBA" id="ARBA00004651"/>
    </source>
</evidence>
<comment type="subcellular location">
    <subcellularLocation>
        <location evidence="2">Cell membrane</location>
        <topology evidence="2">Multi-pass membrane protein</topology>
    </subcellularLocation>
</comment>
<feature type="transmembrane region" description="Helical" evidence="17">
    <location>
        <begin position="37"/>
        <end position="55"/>
    </location>
</feature>
<keyword evidence="10" id="KW-0067">ATP-binding</keyword>
<evidence type="ECO:0000256" key="4">
    <source>
        <dbReference type="ARBA" id="ARBA00022475"/>
    </source>
</evidence>
<evidence type="ECO:0000256" key="9">
    <source>
        <dbReference type="ARBA" id="ARBA00022777"/>
    </source>
</evidence>
<keyword evidence="8" id="KW-0547">Nucleotide-binding</keyword>
<dbReference type="SUPFAM" id="SSF47384">
    <property type="entry name" value="Homodimeric domain of signal transducing histidine kinase"/>
    <property type="match status" value="1"/>
</dbReference>
<dbReference type="InterPro" id="IPR035965">
    <property type="entry name" value="PAS-like_dom_sf"/>
</dbReference>
<dbReference type="SMART" id="SM00086">
    <property type="entry name" value="PAC"/>
    <property type="match status" value="1"/>
</dbReference>
<dbReference type="PROSITE" id="PS50110">
    <property type="entry name" value="RESPONSE_REGULATORY"/>
    <property type="match status" value="1"/>
</dbReference>
<evidence type="ECO:0000256" key="6">
    <source>
        <dbReference type="ARBA" id="ARBA00022679"/>
    </source>
</evidence>
<keyword evidence="6" id="KW-0808">Transferase</keyword>
<keyword evidence="7 17" id="KW-0812">Transmembrane</keyword>
<evidence type="ECO:0000313" key="23">
    <source>
        <dbReference type="Proteomes" id="UP000262073"/>
    </source>
</evidence>
<evidence type="ECO:0000313" key="22">
    <source>
        <dbReference type="EMBL" id="AXR06899.1"/>
    </source>
</evidence>
<dbReference type="PROSITE" id="PS50113">
    <property type="entry name" value="PAC"/>
    <property type="match status" value="1"/>
</dbReference>
<reference evidence="22 23" key="1">
    <citation type="submission" date="2018-08" db="EMBL/GenBank/DDBJ databases">
        <title>Salinimonas sediminis sp. nov., a piezophilic bacterium isolated from a deep-sea sediment sample from the New Britain Trench.</title>
        <authorList>
            <person name="Cao J."/>
        </authorList>
    </citation>
    <scope>NUCLEOTIDE SEQUENCE [LARGE SCALE GENOMIC DNA]</scope>
    <source>
        <strain evidence="22 23">N102</strain>
    </source>
</reference>
<feature type="domain" description="Response regulatory" evidence="19">
    <location>
        <begin position="798"/>
        <end position="914"/>
    </location>
</feature>
<dbReference type="Pfam" id="PF02518">
    <property type="entry name" value="HATPase_c"/>
    <property type="match status" value="1"/>
</dbReference>
<dbReference type="GO" id="GO:0000155">
    <property type="term" value="F:phosphorelay sensor kinase activity"/>
    <property type="evidence" value="ECO:0007669"/>
    <property type="project" value="InterPro"/>
</dbReference>
<dbReference type="InterPro" id="IPR003594">
    <property type="entry name" value="HATPase_dom"/>
</dbReference>